<feature type="region of interest" description="Disordered" evidence="3">
    <location>
        <begin position="1"/>
        <end position="59"/>
    </location>
</feature>
<keyword evidence="2" id="KW-0175">Coiled coil</keyword>
<name>A0A210QMW2_MIZYE</name>
<accession>A0A210QMW2</accession>
<dbReference type="AlphaFoldDB" id="A0A210QMW2"/>
<protein>
    <submittedName>
        <fullName evidence="4">Tumor protein D54</fullName>
    </submittedName>
</protein>
<dbReference type="InterPro" id="IPR007327">
    <property type="entry name" value="TPD52"/>
</dbReference>
<comment type="caution">
    <text evidence="4">The sequence shown here is derived from an EMBL/GenBank/DDBJ whole genome shotgun (WGS) entry which is preliminary data.</text>
</comment>
<evidence type="ECO:0000313" key="4">
    <source>
        <dbReference type="EMBL" id="OWF50072.1"/>
    </source>
</evidence>
<evidence type="ECO:0000313" key="5">
    <source>
        <dbReference type="Proteomes" id="UP000242188"/>
    </source>
</evidence>
<feature type="region of interest" description="Disordered" evidence="3">
    <location>
        <begin position="214"/>
        <end position="255"/>
    </location>
</feature>
<evidence type="ECO:0000256" key="1">
    <source>
        <dbReference type="ARBA" id="ARBA00005702"/>
    </source>
</evidence>
<feature type="compositionally biased region" description="Basic and acidic residues" evidence="3">
    <location>
        <begin position="1"/>
        <end position="22"/>
    </location>
</feature>
<reference evidence="4 5" key="1">
    <citation type="journal article" date="2017" name="Nat. Ecol. Evol.">
        <title>Scallop genome provides insights into evolution of bilaterian karyotype and development.</title>
        <authorList>
            <person name="Wang S."/>
            <person name="Zhang J."/>
            <person name="Jiao W."/>
            <person name="Li J."/>
            <person name="Xun X."/>
            <person name="Sun Y."/>
            <person name="Guo X."/>
            <person name="Huan P."/>
            <person name="Dong B."/>
            <person name="Zhang L."/>
            <person name="Hu X."/>
            <person name="Sun X."/>
            <person name="Wang J."/>
            <person name="Zhao C."/>
            <person name="Wang Y."/>
            <person name="Wang D."/>
            <person name="Huang X."/>
            <person name="Wang R."/>
            <person name="Lv J."/>
            <person name="Li Y."/>
            <person name="Zhang Z."/>
            <person name="Liu B."/>
            <person name="Lu W."/>
            <person name="Hui Y."/>
            <person name="Liang J."/>
            <person name="Zhou Z."/>
            <person name="Hou R."/>
            <person name="Li X."/>
            <person name="Liu Y."/>
            <person name="Li H."/>
            <person name="Ning X."/>
            <person name="Lin Y."/>
            <person name="Zhao L."/>
            <person name="Xing Q."/>
            <person name="Dou J."/>
            <person name="Li Y."/>
            <person name="Mao J."/>
            <person name="Guo H."/>
            <person name="Dou H."/>
            <person name="Li T."/>
            <person name="Mu C."/>
            <person name="Jiang W."/>
            <person name="Fu Q."/>
            <person name="Fu X."/>
            <person name="Miao Y."/>
            <person name="Liu J."/>
            <person name="Yu Q."/>
            <person name="Li R."/>
            <person name="Liao H."/>
            <person name="Li X."/>
            <person name="Kong Y."/>
            <person name="Jiang Z."/>
            <person name="Chourrout D."/>
            <person name="Li R."/>
            <person name="Bao Z."/>
        </authorList>
    </citation>
    <scope>NUCLEOTIDE SEQUENCE [LARGE SCALE GENOMIC DNA]</scope>
    <source>
        <strain evidence="4 5">PY_sf001</strain>
    </source>
</reference>
<evidence type="ECO:0000256" key="2">
    <source>
        <dbReference type="ARBA" id="ARBA00023054"/>
    </source>
</evidence>
<evidence type="ECO:0000256" key="3">
    <source>
        <dbReference type="SAM" id="MobiDB-lite"/>
    </source>
</evidence>
<dbReference type="Proteomes" id="UP000242188">
    <property type="component" value="Unassembled WGS sequence"/>
</dbReference>
<dbReference type="GO" id="GO:0005737">
    <property type="term" value="C:cytoplasm"/>
    <property type="evidence" value="ECO:0007669"/>
    <property type="project" value="TreeGrafter"/>
</dbReference>
<organism evidence="4 5">
    <name type="scientific">Mizuhopecten yessoensis</name>
    <name type="common">Japanese scallop</name>
    <name type="synonym">Patinopecten yessoensis</name>
    <dbReference type="NCBI Taxonomy" id="6573"/>
    <lineage>
        <taxon>Eukaryota</taxon>
        <taxon>Metazoa</taxon>
        <taxon>Spiralia</taxon>
        <taxon>Lophotrochozoa</taxon>
        <taxon>Mollusca</taxon>
        <taxon>Bivalvia</taxon>
        <taxon>Autobranchia</taxon>
        <taxon>Pteriomorphia</taxon>
        <taxon>Pectinida</taxon>
        <taxon>Pectinoidea</taxon>
        <taxon>Pectinidae</taxon>
        <taxon>Mizuhopecten</taxon>
    </lineage>
</organism>
<gene>
    <name evidence="4" type="ORF">KP79_PYT23474</name>
</gene>
<dbReference type="Pfam" id="PF04201">
    <property type="entry name" value="TPD52"/>
    <property type="match status" value="2"/>
</dbReference>
<comment type="similarity">
    <text evidence="1">Belongs to the TPD52 family.</text>
</comment>
<dbReference type="OrthoDB" id="10000687at2759"/>
<keyword evidence="5" id="KW-1185">Reference proteome</keyword>
<dbReference type="EMBL" id="NEDP02002776">
    <property type="protein sequence ID" value="OWF50072.1"/>
    <property type="molecule type" value="Genomic_DNA"/>
</dbReference>
<dbReference type="PANTHER" id="PTHR19307">
    <property type="entry name" value="TUMOR PROTEIN D52"/>
    <property type="match status" value="1"/>
</dbReference>
<sequence length="255" mass="28129">MSSPSKEDSAFSSPRSEDEHMMYDNLESPTFETVEGVDGAVSEQPQALQNPEEREREMEEYRRSLEIVEGEIATLRQVLGSKVRYASELKRKMGITPFQELKQDLHYGFKTIKESDTVVKTNEKLTNVKERITASNAYQKTNEKLVEMNDKITHSQAYQKTSSAVKTASEKTNAAVSSFGASVTKKLGDLRNSNTFKSVEEKVGGAYSNVKAKVTGSKSEGSFEDALQSERAKEGGANGTAVPEANSLPEEKVPL</sequence>
<dbReference type="STRING" id="6573.A0A210QMW2"/>
<proteinExistence type="inferred from homology"/>
<dbReference type="PANTHER" id="PTHR19307:SF14">
    <property type="entry name" value="TUMOR PROTEIN D52"/>
    <property type="match status" value="1"/>
</dbReference>